<comment type="similarity">
    <text evidence="3 4">In the C-terminal section; belongs to the PPC synthetase family.</text>
</comment>
<comment type="pathway">
    <text evidence="3 4">Cofactor biosynthesis; coenzyme A biosynthesis; CoA from (R)-pantothenate: step 3/5.</text>
</comment>
<organism evidence="7 8">
    <name type="scientific">Candidatus Anaerostipes excrementavium</name>
    <dbReference type="NCBI Taxonomy" id="2838463"/>
    <lineage>
        <taxon>Bacteria</taxon>
        <taxon>Bacillati</taxon>
        <taxon>Bacillota</taxon>
        <taxon>Clostridia</taxon>
        <taxon>Lachnospirales</taxon>
        <taxon>Lachnospiraceae</taxon>
        <taxon>Anaerostipes</taxon>
    </lineage>
</organism>
<evidence type="ECO:0000259" key="6">
    <source>
        <dbReference type="Pfam" id="PF04127"/>
    </source>
</evidence>
<dbReference type="InterPro" id="IPR005252">
    <property type="entry name" value="CoaBC"/>
</dbReference>
<dbReference type="NCBIfam" id="TIGR00521">
    <property type="entry name" value="coaBC_dfp"/>
    <property type="match status" value="1"/>
</dbReference>
<comment type="cofactor">
    <cofactor evidence="3">
        <name>Mg(2+)</name>
        <dbReference type="ChEBI" id="CHEBI:18420"/>
    </cofactor>
</comment>
<dbReference type="SUPFAM" id="SSF102645">
    <property type="entry name" value="CoaB-like"/>
    <property type="match status" value="1"/>
</dbReference>
<comment type="similarity">
    <text evidence="3 4">In the N-terminal section; belongs to the HFCD (homo-oligomeric flavin containing Cys decarboxylase) superfamily.</text>
</comment>
<reference evidence="7" key="2">
    <citation type="submission" date="2021-04" db="EMBL/GenBank/DDBJ databases">
        <authorList>
            <person name="Gilroy R."/>
        </authorList>
    </citation>
    <scope>NUCLEOTIDE SEQUENCE</scope>
    <source>
        <strain evidence="7">CHK191-13928</strain>
    </source>
</reference>
<dbReference type="InterPro" id="IPR035929">
    <property type="entry name" value="CoaB-like_sf"/>
</dbReference>
<dbReference type="SUPFAM" id="SSF52507">
    <property type="entry name" value="Homo-oligomeric flavin-containing Cys decarboxylases, HFCD"/>
    <property type="match status" value="1"/>
</dbReference>
<dbReference type="GO" id="GO:0010181">
    <property type="term" value="F:FMN binding"/>
    <property type="evidence" value="ECO:0007669"/>
    <property type="project" value="UniProtKB-UniRule"/>
</dbReference>
<dbReference type="EC" id="6.3.2.5" evidence="3"/>
<dbReference type="InterPro" id="IPR036551">
    <property type="entry name" value="Flavin_trans-like"/>
</dbReference>
<proteinExistence type="inferred from homology"/>
<gene>
    <name evidence="3 7" type="primary">coaBC</name>
    <name evidence="7" type="ORF">H9735_11095</name>
</gene>
<keyword evidence="3 4" id="KW-0288">FMN</keyword>
<evidence type="ECO:0000256" key="2">
    <source>
        <dbReference type="ARBA" id="ARBA00023239"/>
    </source>
</evidence>
<dbReference type="InterPro" id="IPR007085">
    <property type="entry name" value="DNA/pantothenate-metab_flavo_C"/>
</dbReference>
<feature type="binding site" evidence="3">
    <location>
        <position position="278"/>
    </location>
    <ligand>
        <name>CTP</name>
        <dbReference type="ChEBI" id="CHEBI:37563"/>
    </ligand>
</feature>
<sequence length="401" mass="43977">MLKGKTVVLGVTGSIAAYKMANVASMLVKRGCEVHVVMTKNATHFINPIAFESLTNTKCLVETFDRNFQFHVAHVSLTDKADLMLVAPASANVIGKIAGGIADDMLTTTVMACQKPVLIAPAMNTKMYENPILQDNLEKLRGYGYEIIEPASGHLACGTSGAGKMPSEEVLVAHIERRISMEKDLEGKKVLVTAGPTIEAIDPVRYISNHSSGKMGYEIAKAAMLRGADVTLVSGQTSLTPPMFVDTIPVKSAADMYEAVMEKKDEQDIIIKAAAVADYTPSYVSQEKVKKKDGEMSIELTRTKDILKTLGEQRRDDQFLCGFSMETQNMLENSRAKLKKKRIDMIAANNLKEKGAGFQTDTNIVTFITENEEVPLPMMTKEEVANALLDFIRGKMEEKLK</sequence>
<dbReference type="Gene3D" id="3.40.50.1950">
    <property type="entry name" value="Flavin prenyltransferase-like"/>
    <property type="match status" value="1"/>
</dbReference>
<comment type="catalytic activity">
    <reaction evidence="3 4">
        <text>N-[(R)-4-phosphopantothenoyl]-L-cysteine + H(+) = (R)-4'-phosphopantetheine + CO2</text>
        <dbReference type="Rhea" id="RHEA:16793"/>
        <dbReference type="ChEBI" id="CHEBI:15378"/>
        <dbReference type="ChEBI" id="CHEBI:16526"/>
        <dbReference type="ChEBI" id="CHEBI:59458"/>
        <dbReference type="ChEBI" id="CHEBI:61723"/>
        <dbReference type="EC" id="4.1.1.36"/>
    </reaction>
</comment>
<feature type="binding site" evidence="3">
    <location>
        <position position="323"/>
    </location>
    <ligand>
        <name>CTP</name>
        <dbReference type="ChEBI" id="CHEBI:37563"/>
    </ligand>
</feature>
<evidence type="ECO:0000256" key="1">
    <source>
        <dbReference type="ARBA" id="ARBA00022793"/>
    </source>
</evidence>
<feature type="region of interest" description="Phosphopantothenoylcysteine decarboxylase" evidence="3">
    <location>
        <begin position="1"/>
        <end position="189"/>
    </location>
</feature>
<dbReference type="GO" id="GO:0015941">
    <property type="term" value="P:pantothenate catabolic process"/>
    <property type="evidence" value="ECO:0007669"/>
    <property type="project" value="InterPro"/>
</dbReference>
<protein>
    <recommendedName>
        <fullName evidence="3">Coenzyme A biosynthesis bifunctional protein CoaBC</fullName>
    </recommendedName>
    <alternativeName>
        <fullName evidence="3">DNA/pantothenate metabolism flavoprotein</fullName>
    </alternativeName>
    <alternativeName>
        <fullName evidence="3">Phosphopantothenoylcysteine synthetase/decarboxylase</fullName>
        <shortName evidence="3">PPCS-PPCDC</shortName>
    </alternativeName>
    <domain>
        <recommendedName>
            <fullName evidence="3">Phosphopantothenoylcysteine decarboxylase</fullName>
            <shortName evidence="3">PPC decarboxylase</shortName>
            <shortName evidence="3">PPC-DC</shortName>
            <ecNumber evidence="3">4.1.1.36</ecNumber>
        </recommendedName>
        <alternativeName>
            <fullName evidence="3">CoaC</fullName>
        </alternativeName>
    </domain>
    <domain>
        <recommendedName>
            <fullName evidence="3">Phosphopantothenate--cysteine ligase</fullName>
            <ecNumber evidence="3">6.3.2.5</ecNumber>
        </recommendedName>
        <alternativeName>
            <fullName evidence="3">CoaB</fullName>
        </alternativeName>
        <alternativeName>
            <fullName evidence="3">Phosphopantothenoylcysteine synthetase</fullName>
            <shortName evidence="3">PPC synthetase</shortName>
            <shortName evidence="3">PPC-S</shortName>
        </alternativeName>
    </domain>
</protein>
<evidence type="ECO:0000256" key="3">
    <source>
        <dbReference type="HAMAP-Rule" id="MF_02225"/>
    </source>
</evidence>
<dbReference type="HAMAP" id="MF_02225">
    <property type="entry name" value="CoaBC"/>
    <property type="match status" value="1"/>
</dbReference>
<evidence type="ECO:0000256" key="4">
    <source>
        <dbReference type="RuleBase" id="RU364078"/>
    </source>
</evidence>
<comment type="function">
    <text evidence="3">Catalyzes two sequential steps in the biosynthesis of coenzyme A. In the first step cysteine is conjugated to 4'-phosphopantothenate to form 4-phosphopantothenoylcysteine. In the second step the latter compound is decarboxylated to form 4'-phosphopantotheine.</text>
</comment>
<comment type="pathway">
    <text evidence="3 4">Cofactor biosynthesis; coenzyme A biosynthesis; CoA from (R)-pantothenate: step 2/5.</text>
</comment>
<feature type="binding site" evidence="3">
    <location>
        <position position="288"/>
    </location>
    <ligand>
        <name>CTP</name>
        <dbReference type="ChEBI" id="CHEBI:37563"/>
    </ligand>
</feature>
<evidence type="ECO:0000313" key="8">
    <source>
        <dbReference type="Proteomes" id="UP000886721"/>
    </source>
</evidence>
<dbReference type="GO" id="GO:0004632">
    <property type="term" value="F:phosphopantothenate--cysteine ligase activity"/>
    <property type="evidence" value="ECO:0007669"/>
    <property type="project" value="UniProtKB-UniRule"/>
</dbReference>
<dbReference type="GO" id="GO:0046872">
    <property type="term" value="F:metal ion binding"/>
    <property type="evidence" value="ECO:0007669"/>
    <property type="project" value="UniProtKB-KW"/>
</dbReference>
<keyword evidence="3" id="KW-0479">Metal-binding</keyword>
<comment type="caution">
    <text evidence="3">Lacks conserved residue(s) required for the propagation of feature annotation.</text>
</comment>
<feature type="region of interest" description="Phosphopantothenate--cysteine ligase" evidence="3">
    <location>
        <begin position="190"/>
        <end position="401"/>
    </location>
</feature>
<dbReference type="EC" id="4.1.1.36" evidence="3"/>
<dbReference type="GO" id="GO:0071513">
    <property type="term" value="C:phosphopantothenoylcysteine decarboxylase complex"/>
    <property type="evidence" value="ECO:0007669"/>
    <property type="project" value="TreeGrafter"/>
</dbReference>
<feature type="domain" description="Flavoprotein" evidence="5">
    <location>
        <begin position="5"/>
        <end position="175"/>
    </location>
</feature>
<reference evidence="7" key="1">
    <citation type="journal article" date="2021" name="PeerJ">
        <title>Extensive microbial diversity within the chicken gut microbiome revealed by metagenomics and culture.</title>
        <authorList>
            <person name="Gilroy R."/>
            <person name="Ravi A."/>
            <person name="Getino M."/>
            <person name="Pursley I."/>
            <person name="Horton D.L."/>
            <person name="Alikhan N.F."/>
            <person name="Baker D."/>
            <person name="Gharbi K."/>
            <person name="Hall N."/>
            <person name="Watson M."/>
            <person name="Adriaenssens E.M."/>
            <person name="Foster-Nyarko E."/>
            <person name="Jarju S."/>
            <person name="Secka A."/>
            <person name="Antonio M."/>
            <person name="Oren A."/>
            <person name="Chaudhuri R.R."/>
            <person name="La Ragione R."/>
            <person name="Hildebrand F."/>
            <person name="Pallen M.J."/>
        </authorList>
    </citation>
    <scope>NUCLEOTIDE SEQUENCE</scope>
    <source>
        <strain evidence="7">CHK191-13928</strain>
    </source>
</reference>
<dbReference type="GO" id="GO:0004633">
    <property type="term" value="F:phosphopantothenoylcysteine decarboxylase activity"/>
    <property type="evidence" value="ECO:0007669"/>
    <property type="project" value="UniProtKB-UniRule"/>
</dbReference>
<dbReference type="PANTHER" id="PTHR14359">
    <property type="entry name" value="HOMO-OLIGOMERIC FLAVIN CONTAINING CYS DECARBOXYLASE FAMILY"/>
    <property type="match status" value="1"/>
</dbReference>
<dbReference type="PANTHER" id="PTHR14359:SF6">
    <property type="entry name" value="PHOSPHOPANTOTHENOYLCYSTEINE DECARBOXYLASE"/>
    <property type="match status" value="1"/>
</dbReference>
<keyword evidence="3 4" id="KW-0436">Ligase</keyword>
<comment type="caution">
    <text evidence="7">The sequence shown here is derived from an EMBL/GenBank/DDBJ whole genome shotgun (WGS) entry which is preliminary data.</text>
</comment>
<dbReference type="Pfam" id="PF04127">
    <property type="entry name" value="DFP"/>
    <property type="match status" value="1"/>
</dbReference>
<feature type="domain" description="DNA/pantothenate metabolism flavoprotein C-terminal" evidence="6">
    <location>
        <begin position="185"/>
        <end position="393"/>
    </location>
</feature>
<feature type="binding site" evidence="3">
    <location>
        <position position="337"/>
    </location>
    <ligand>
        <name>CTP</name>
        <dbReference type="ChEBI" id="CHEBI:37563"/>
    </ligand>
</feature>
<keyword evidence="1 3" id="KW-0210">Decarboxylase</keyword>
<keyword evidence="2 3" id="KW-0456">Lyase</keyword>
<feature type="binding site" evidence="3">
    <location>
        <position position="341"/>
    </location>
    <ligand>
        <name>CTP</name>
        <dbReference type="ChEBI" id="CHEBI:37563"/>
    </ligand>
</feature>
<dbReference type="Proteomes" id="UP000886721">
    <property type="component" value="Unassembled WGS sequence"/>
</dbReference>
<keyword evidence="3" id="KW-0511">Multifunctional enzyme</keyword>
<name>A0A9D2BA57_9FIRM</name>
<comment type="catalytic activity">
    <reaction evidence="3 4">
        <text>(R)-4'-phosphopantothenate + L-cysteine + CTP = N-[(R)-4-phosphopantothenoyl]-L-cysteine + CMP + diphosphate + H(+)</text>
        <dbReference type="Rhea" id="RHEA:19397"/>
        <dbReference type="ChEBI" id="CHEBI:10986"/>
        <dbReference type="ChEBI" id="CHEBI:15378"/>
        <dbReference type="ChEBI" id="CHEBI:33019"/>
        <dbReference type="ChEBI" id="CHEBI:35235"/>
        <dbReference type="ChEBI" id="CHEBI:37563"/>
        <dbReference type="ChEBI" id="CHEBI:59458"/>
        <dbReference type="ChEBI" id="CHEBI:60377"/>
        <dbReference type="EC" id="6.3.2.5"/>
    </reaction>
</comment>
<dbReference type="Gene3D" id="3.40.50.10300">
    <property type="entry name" value="CoaB-like"/>
    <property type="match status" value="1"/>
</dbReference>
<comment type="cofactor">
    <cofactor evidence="3">
        <name>FMN</name>
        <dbReference type="ChEBI" id="CHEBI:58210"/>
    </cofactor>
    <text evidence="3">Binds 1 FMN per subunit.</text>
</comment>
<evidence type="ECO:0000259" key="5">
    <source>
        <dbReference type="Pfam" id="PF02441"/>
    </source>
</evidence>
<dbReference type="GO" id="GO:0015937">
    <property type="term" value="P:coenzyme A biosynthetic process"/>
    <property type="evidence" value="ECO:0007669"/>
    <property type="project" value="UniProtKB-UniRule"/>
</dbReference>
<evidence type="ECO:0000313" key="7">
    <source>
        <dbReference type="EMBL" id="HIX68651.1"/>
    </source>
</evidence>
<dbReference type="InterPro" id="IPR003382">
    <property type="entry name" value="Flavoprotein"/>
</dbReference>
<dbReference type="AlphaFoldDB" id="A0A9D2BA57"/>
<feature type="active site" description="Proton donor" evidence="3">
    <location>
        <position position="157"/>
    </location>
</feature>
<comment type="function">
    <text evidence="4">Catalyzes two steps in the biosynthesis of coenzyme A. In the first step cysteine is conjugated to 4'-phosphopantothenate to form 4-phosphopantothenoylcysteine, in the latter compound is decarboxylated to form 4'-phosphopantotheine.</text>
</comment>
<dbReference type="Pfam" id="PF02441">
    <property type="entry name" value="Flavoprotein"/>
    <property type="match status" value="1"/>
</dbReference>
<accession>A0A9D2BA57</accession>
<keyword evidence="3 4" id="KW-0285">Flavoprotein</keyword>
<dbReference type="EMBL" id="DXEM01000033">
    <property type="protein sequence ID" value="HIX68651.1"/>
    <property type="molecule type" value="Genomic_DNA"/>
</dbReference>
<keyword evidence="3" id="KW-0460">Magnesium</keyword>